<name>A0AAE0G7N6_9CHLO</name>
<accession>A0AAE0G7N6</accession>
<protein>
    <submittedName>
        <fullName evidence="1">Uncharacterized protein</fullName>
    </submittedName>
</protein>
<dbReference type="EMBL" id="LGRX02008802">
    <property type="protein sequence ID" value="KAK3272768.1"/>
    <property type="molecule type" value="Genomic_DNA"/>
</dbReference>
<keyword evidence="2" id="KW-1185">Reference proteome</keyword>
<comment type="caution">
    <text evidence="1">The sequence shown here is derived from an EMBL/GenBank/DDBJ whole genome shotgun (WGS) entry which is preliminary data.</text>
</comment>
<evidence type="ECO:0000313" key="1">
    <source>
        <dbReference type="EMBL" id="KAK3272768.1"/>
    </source>
</evidence>
<dbReference type="AlphaFoldDB" id="A0AAE0G7N6"/>
<proteinExistence type="predicted"/>
<evidence type="ECO:0000313" key="2">
    <source>
        <dbReference type="Proteomes" id="UP001190700"/>
    </source>
</evidence>
<dbReference type="Proteomes" id="UP001190700">
    <property type="component" value="Unassembled WGS sequence"/>
</dbReference>
<reference evidence="1 2" key="1">
    <citation type="journal article" date="2015" name="Genome Biol. Evol.">
        <title>Comparative Genomics of a Bacterivorous Green Alga Reveals Evolutionary Causalities and Consequences of Phago-Mixotrophic Mode of Nutrition.</title>
        <authorList>
            <person name="Burns J.A."/>
            <person name="Paasch A."/>
            <person name="Narechania A."/>
            <person name="Kim E."/>
        </authorList>
    </citation>
    <scope>NUCLEOTIDE SEQUENCE [LARGE SCALE GENOMIC DNA]</scope>
    <source>
        <strain evidence="1 2">PLY_AMNH</strain>
    </source>
</reference>
<sequence length="77" mass="8509">MTDALFPKDSAFNPENLLGLARKMKAIDKAVDKNCMQGEHNDNGMTAVSEFSNRTNKYTEDTVVTLFGPRPNSLVSD</sequence>
<gene>
    <name evidence="1" type="ORF">CYMTET_18953</name>
</gene>
<organism evidence="1 2">
    <name type="scientific">Cymbomonas tetramitiformis</name>
    <dbReference type="NCBI Taxonomy" id="36881"/>
    <lineage>
        <taxon>Eukaryota</taxon>
        <taxon>Viridiplantae</taxon>
        <taxon>Chlorophyta</taxon>
        <taxon>Pyramimonadophyceae</taxon>
        <taxon>Pyramimonadales</taxon>
        <taxon>Pyramimonadaceae</taxon>
        <taxon>Cymbomonas</taxon>
    </lineage>
</organism>